<dbReference type="RefSeq" id="WP_344456167.1">
    <property type="nucleotide sequence ID" value="NZ_BAAATZ010000032.1"/>
</dbReference>
<dbReference type="Gene3D" id="3.40.109.10">
    <property type="entry name" value="NADH Oxidase"/>
    <property type="match status" value="1"/>
</dbReference>
<dbReference type="CDD" id="cd02142">
    <property type="entry name" value="McbC_SagB-like_oxidoreductase"/>
    <property type="match status" value="1"/>
</dbReference>
<dbReference type="InterPro" id="IPR020051">
    <property type="entry name" value="SagB-type_dehydrogenase"/>
</dbReference>
<evidence type="ECO:0000313" key="3">
    <source>
        <dbReference type="EMBL" id="GAA2736462.1"/>
    </source>
</evidence>
<dbReference type="NCBIfam" id="TIGR03605">
    <property type="entry name" value="antibiot_sagB"/>
    <property type="match status" value="1"/>
</dbReference>
<dbReference type="Proteomes" id="UP001501842">
    <property type="component" value="Unassembled WGS sequence"/>
</dbReference>
<dbReference type="EMBL" id="BAAATZ010000032">
    <property type="protein sequence ID" value="GAA2736462.1"/>
    <property type="molecule type" value="Genomic_DNA"/>
</dbReference>
<feature type="domain" description="Nitroreductase" evidence="1">
    <location>
        <begin position="313"/>
        <end position="468"/>
    </location>
</feature>
<sequence>MDHPPPPAELWSLREDVHVETAEGGAVVVHSRWGSTGLPEATPAEREALHRMSLGPVMLENVVADPVGRRALLAGLLARLAHLMVRSLRLGAGQPLLSVVPLTPASGHRPAALDRDLPVRLSRFAVLRGDGREYVLESPLALHRVVLHRPEAVWAMAALARPVTLAEAGRALPAAALADVLPDVLGALVATGIAVQARAVGPPVFDEDDDPVLALWSPVDLMFHTRSTLGRHDHDFGETRPRGAAASDGTVVRPPASLPAVLLFRPRWDALVAGDPPLTVAVEGGRRRRDDGPPTVDEIGELLYRTVRVRSIAGPAGVPAATGDRPYPSLGGCYELEVYVTAADCPGLACGCYRYDPAGHLLQPLDAAEADVEALLDQGRTAAGLQDAPPVLLTITARFDRVHRRYEGPGYALVQKNAGALLHLIGLVVAAMGLRGRAHHDTDIETAARVFGTDWRVESSVGAFVVGRRPPASTHSLTPVNDSAWPELANSYFSQ</sequence>
<dbReference type="InterPro" id="IPR054488">
    <property type="entry name" value="ThcOx_dom2"/>
</dbReference>
<reference evidence="4" key="1">
    <citation type="journal article" date="2019" name="Int. J. Syst. Evol. Microbiol.">
        <title>The Global Catalogue of Microorganisms (GCM) 10K type strain sequencing project: providing services to taxonomists for standard genome sequencing and annotation.</title>
        <authorList>
            <consortium name="The Broad Institute Genomics Platform"/>
            <consortium name="The Broad Institute Genome Sequencing Center for Infectious Disease"/>
            <person name="Wu L."/>
            <person name="Ma J."/>
        </authorList>
    </citation>
    <scope>NUCLEOTIDE SEQUENCE [LARGE SCALE GENOMIC DNA]</scope>
    <source>
        <strain evidence="4">JCM 8201</strain>
    </source>
</reference>
<dbReference type="PANTHER" id="PTHR43745:SF2">
    <property type="entry name" value="NITROREDUCTASE MJ1384-RELATED"/>
    <property type="match status" value="1"/>
</dbReference>
<comment type="caution">
    <text evidence="3">The sequence shown here is derived from an EMBL/GenBank/DDBJ whole genome shotgun (WGS) entry which is preliminary data.</text>
</comment>
<proteinExistence type="predicted"/>
<evidence type="ECO:0000259" key="1">
    <source>
        <dbReference type="Pfam" id="PF00881"/>
    </source>
</evidence>
<gene>
    <name evidence="3" type="ORF">GCM10010439_63630</name>
</gene>
<dbReference type="Pfam" id="PF00881">
    <property type="entry name" value="Nitroreductase"/>
    <property type="match status" value="1"/>
</dbReference>
<protein>
    <submittedName>
        <fullName evidence="3">SagB/ThcOx family dehydrogenase</fullName>
    </submittedName>
</protein>
<dbReference type="PANTHER" id="PTHR43745">
    <property type="entry name" value="NITROREDUCTASE MJ1384-RELATED"/>
    <property type="match status" value="1"/>
</dbReference>
<dbReference type="InterPro" id="IPR029479">
    <property type="entry name" value="Nitroreductase"/>
</dbReference>
<dbReference type="InterPro" id="IPR052544">
    <property type="entry name" value="Bacteriocin_Proc_Enz"/>
</dbReference>
<keyword evidence="4" id="KW-1185">Reference proteome</keyword>
<feature type="domain" description="Cyanobactin oxidase ThcOx second" evidence="2">
    <location>
        <begin position="119"/>
        <end position="233"/>
    </location>
</feature>
<name>A0ABP6H5D9_9ACTN</name>
<evidence type="ECO:0000259" key="2">
    <source>
        <dbReference type="Pfam" id="PF22767"/>
    </source>
</evidence>
<evidence type="ECO:0000313" key="4">
    <source>
        <dbReference type="Proteomes" id="UP001501842"/>
    </source>
</evidence>
<dbReference type="Pfam" id="PF22767">
    <property type="entry name" value="ThcOx"/>
    <property type="match status" value="1"/>
</dbReference>
<accession>A0ABP6H5D9</accession>
<dbReference type="InterPro" id="IPR000415">
    <property type="entry name" value="Nitroreductase-like"/>
</dbReference>
<organism evidence="3 4">
    <name type="scientific">Actinocorallia aurantiaca</name>
    <dbReference type="NCBI Taxonomy" id="46204"/>
    <lineage>
        <taxon>Bacteria</taxon>
        <taxon>Bacillati</taxon>
        <taxon>Actinomycetota</taxon>
        <taxon>Actinomycetes</taxon>
        <taxon>Streptosporangiales</taxon>
        <taxon>Thermomonosporaceae</taxon>
        <taxon>Actinocorallia</taxon>
    </lineage>
</organism>